<evidence type="ECO:0000313" key="2">
    <source>
        <dbReference type="Proteomes" id="UP001327560"/>
    </source>
</evidence>
<sequence length="56" mass="6697">MPLLPNARSLITLQIRCLQSDKRSNQWLLAKMRKFQACESREAQYRQLETIRPSYD</sequence>
<evidence type="ECO:0000313" key="1">
    <source>
        <dbReference type="EMBL" id="WOK96928.1"/>
    </source>
</evidence>
<accession>A0AAQ3JWZ9</accession>
<dbReference type="AlphaFoldDB" id="A0AAQ3JWZ9"/>
<reference evidence="1 2" key="1">
    <citation type="submission" date="2023-10" db="EMBL/GenBank/DDBJ databases">
        <title>Chromosome-scale genome assembly provides insights into flower coloration mechanisms of Canna indica.</title>
        <authorList>
            <person name="Li C."/>
        </authorList>
    </citation>
    <scope>NUCLEOTIDE SEQUENCE [LARGE SCALE GENOMIC DNA]</scope>
    <source>
        <tissue evidence="1">Flower</tissue>
    </source>
</reference>
<organism evidence="1 2">
    <name type="scientific">Canna indica</name>
    <name type="common">Indian-shot</name>
    <dbReference type="NCBI Taxonomy" id="4628"/>
    <lineage>
        <taxon>Eukaryota</taxon>
        <taxon>Viridiplantae</taxon>
        <taxon>Streptophyta</taxon>
        <taxon>Embryophyta</taxon>
        <taxon>Tracheophyta</taxon>
        <taxon>Spermatophyta</taxon>
        <taxon>Magnoliopsida</taxon>
        <taxon>Liliopsida</taxon>
        <taxon>Zingiberales</taxon>
        <taxon>Cannaceae</taxon>
        <taxon>Canna</taxon>
    </lineage>
</organism>
<dbReference type="Proteomes" id="UP001327560">
    <property type="component" value="Chromosome 2"/>
</dbReference>
<dbReference type="EMBL" id="CP136891">
    <property type="protein sequence ID" value="WOK96928.1"/>
    <property type="molecule type" value="Genomic_DNA"/>
</dbReference>
<gene>
    <name evidence="1" type="ORF">Cni_G05636</name>
</gene>
<protein>
    <submittedName>
        <fullName evidence="1">Uncharacterized protein</fullName>
    </submittedName>
</protein>
<name>A0AAQ3JWZ9_9LILI</name>
<proteinExistence type="predicted"/>
<keyword evidence="2" id="KW-1185">Reference proteome</keyword>